<dbReference type="RefSeq" id="WP_344904738.1">
    <property type="nucleotide sequence ID" value="NZ_BAAAYO010000002.1"/>
</dbReference>
<accession>A0ABV5VQZ1</accession>
<keyword evidence="1" id="KW-0812">Transmembrane</keyword>
<feature type="transmembrane region" description="Helical" evidence="1">
    <location>
        <begin position="64"/>
        <end position="81"/>
    </location>
</feature>
<sequence length="313" mass="35764">MTVRQAVQLRKSPVTATAFERLRKCGRCGAYSILQADRCPACDSRGKRTAIADYAATRSRPGPWLDMLGVVVLAAAAFYFAGTLLEQAAAILGGALLAALLVMLRRRYKPYIAAHMLNCILVRHTSAIREGLQADMQLAVADMKAEQPKEAYEKLREIGYLLRTDKVKARKIACLNRFHIRKDMELELEQVMPETFNEPFVQYLWEVVKVNKQLVRPAILDYVLANRYRIEAMENGKAIMTAVAGAALRMKAYVQTYPHLFVEYLDELPKERFQRLCRLVADTPVEQRTRLYQKCKERAQSHYALDPDFQQLF</sequence>
<dbReference type="EMBL" id="JBHMAG010000004">
    <property type="protein sequence ID" value="MFB9750688.1"/>
    <property type="molecule type" value="Genomic_DNA"/>
</dbReference>
<protein>
    <submittedName>
        <fullName evidence="2">Uncharacterized protein</fullName>
    </submittedName>
</protein>
<gene>
    <name evidence="2" type="ORF">ACFFNY_03800</name>
</gene>
<evidence type="ECO:0000313" key="3">
    <source>
        <dbReference type="Proteomes" id="UP001589619"/>
    </source>
</evidence>
<name>A0ABV5VQZ1_9BACL</name>
<organism evidence="2 3">
    <name type="scientific">Paenibacillus hodogayensis</name>
    <dbReference type="NCBI Taxonomy" id="279208"/>
    <lineage>
        <taxon>Bacteria</taxon>
        <taxon>Bacillati</taxon>
        <taxon>Bacillota</taxon>
        <taxon>Bacilli</taxon>
        <taxon>Bacillales</taxon>
        <taxon>Paenibacillaceae</taxon>
        <taxon>Paenibacillus</taxon>
    </lineage>
</organism>
<evidence type="ECO:0000313" key="2">
    <source>
        <dbReference type="EMBL" id="MFB9750688.1"/>
    </source>
</evidence>
<keyword evidence="1" id="KW-1133">Transmembrane helix</keyword>
<keyword evidence="1" id="KW-0472">Membrane</keyword>
<keyword evidence="3" id="KW-1185">Reference proteome</keyword>
<reference evidence="2 3" key="1">
    <citation type="submission" date="2024-09" db="EMBL/GenBank/DDBJ databases">
        <authorList>
            <person name="Sun Q."/>
            <person name="Mori K."/>
        </authorList>
    </citation>
    <scope>NUCLEOTIDE SEQUENCE [LARGE SCALE GENOMIC DNA]</scope>
    <source>
        <strain evidence="2 3">JCM 12520</strain>
    </source>
</reference>
<feature type="transmembrane region" description="Helical" evidence="1">
    <location>
        <begin position="87"/>
        <end position="104"/>
    </location>
</feature>
<evidence type="ECO:0000256" key="1">
    <source>
        <dbReference type="SAM" id="Phobius"/>
    </source>
</evidence>
<proteinExistence type="predicted"/>
<dbReference type="Proteomes" id="UP001589619">
    <property type="component" value="Unassembled WGS sequence"/>
</dbReference>
<comment type="caution">
    <text evidence="2">The sequence shown here is derived from an EMBL/GenBank/DDBJ whole genome shotgun (WGS) entry which is preliminary data.</text>
</comment>